<dbReference type="KEGG" id="vg:18502789"/>
<dbReference type="OrthoDB" id="540at10239"/>
<keyword evidence="1" id="KW-0175">Coiled coil</keyword>
<keyword evidence="3" id="KW-0812">Transmembrane</keyword>
<feature type="region of interest" description="Disordered" evidence="2">
    <location>
        <begin position="38"/>
        <end position="66"/>
    </location>
</feature>
<keyword evidence="5" id="KW-1185">Reference proteome</keyword>
<reference evidence="4 5" key="1">
    <citation type="submission" date="2013-11" db="EMBL/GenBank/DDBJ databases">
        <authorList>
            <person name="Awa H."/>
            <person name="Bernal J.T."/>
            <person name="Coelho R.E."/>
            <person name="Culpepper S.C."/>
            <person name="Devaraju V.S."/>
            <person name="Higgins R.T."/>
            <person name="Husein A.J."/>
            <person name="Johnston E.M."/>
            <person name="Jung J.A."/>
            <person name="Kanani-Hendijani T.A."/>
            <person name="Knapp R.E."/>
            <person name="Lepiocha N."/>
            <person name="McCarter A.J."/>
            <person name="Merlau P.R."/>
            <person name="Monfared M.S."/>
            <person name="Olney H.P."/>
            <person name="Pineda M.R."/>
            <person name="Pizzini S.E."/>
            <person name="Roberson D.J."/>
            <person name="Rodriguez J."/>
            <person name="Simpson N.A."/>
            <person name="Stevens S.C."/>
            <person name="Stroub-Tahmassi C.A."/>
            <person name="Syed N."/>
            <person name="Torres S.E."/>
            <person name="Townsend C.W."/>
            <person name="White X.E."/>
            <person name="Willette C.E."/>
            <person name="Deming K.E."/>
            <person name="Simon S.E."/>
            <person name="Benjamin R.C."/>
            <person name="Hughes L.E."/>
            <person name="Hale R.H."/>
            <person name="Lamson-Kim T."/>
            <person name="Visi D.H."/>
            <person name="Allen M.S."/>
            <person name="Bradley K.W."/>
            <person name="Clarke D.Q."/>
            <person name="Lewis M.F."/>
            <person name="Barker L.P."/>
            <person name="Bailey C."/>
            <person name="Asai D.J."/>
            <person name="Garber M.L."/>
            <person name="Bowman C.A."/>
            <person name="Russell D.A."/>
            <person name="Pope W.H."/>
            <person name="Jacobs-Sera D."/>
            <person name="Hendrix R.W."/>
            <person name="Hatfull G.F."/>
        </authorList>
    </citation>
    <scope>NUCLEOTIDE SEQUENCE [LARGE SCALE GENOMIC DNA]</scope>
</reference>
<sequence length="1020" mass="110225">MARKAGLATGVEVARITVKVSPDTREFRRELKRDLDDVEKQHRGGDETKVGVGADTKKMKEDVNRASRGLRAQVQLSTNKAELDRFQRRTSSELQSGLNRLEAKISLNEAGESFRRDIERAAKELDNLIKSPIPDSIADAAARRQQIREEIDALKALGEANENAKGIQLKLDDAADYRLRKRVAEAEAKAIDAKHKQQLAAWKDELNQMRVREDEARKFAELEKERLEAERQARRAPDDGWRKRMLADLRAAAKQAELQIPATIDGEKALRELREKVATLEKDIDADIPVDLELAAGQRLKIKKEIESIRPEVDVGISKTSGFSKLANSLFPNFGSGINISGYAVILGAILTVLAPITGLITTTLLALPGLVAAVVTPIAAITLGLDGFKKAAEKITPQFDHLKQVMSDVAESSFTPVLQNIADTIFPKLERSLPNVTKALADLANGVVNTFNEPENAVKFESSINRIATALSDMTPGFQGFTSGLIGLIDQFTLKLPAITEWFNKTGQDFDNWVQKVSSDGSLQGAFDNLGRTIKQVLDWVGDLGNVSFNFIKDPEALNGFLETLKRIGEIINGIVEASAKLNENWQSLVQVWRPFRAIADVLQGDLQGALGTTKDLFTNKPFLGATEEVEGLKNSLEGVPQSAADAQAALEKVLLPQGNSAQQPNDVAGALESLLTPKEPIQAPPVEPPDLEPAKAKVTEYQSFIDSVTQQVRGSLSQATTGESLPAPNFESFKTAWNELPKLVDQKGEEIRTAAAAIPGKIEGALGGLAGIGNTAGLSLMSGLTAGMQSGEGPLLAYVQTIAPKIAANKGPLPYDRKVLQPNGEALMFGLGKGMESGFQPVLEQAKGLAQQISEAFANGADPTQSIAGYSKDDINRIEKVLGLESKRLEAQAKALDYQAKTTGDDALKSRAAELRQQKEQLSLQKDMLDLTQDYNDEVGGGDDPLVKAASGLLNSPVDFAKSTGKQFLSDLGVGGDGLISRAVTEGIQYIFQIGSVDEALSIKDRTDAKQALSLVGR</sequence>
<proteinExistence type="predicted"/>
<dbReference type="GeneID" id="18502789"/>
<protein>
    <submittedName>
        <fullName evidence="4">Tape measure protein</fullName>
    </submittedName>
</protein>
<keyword evidence="3" id="KW-1133">Transmembrane helix</keyword>
<organism evidence="4 5">
    <name type="scientific">Mycobacterium phage EagleEye</name>
    <dbReference type="NCBI Taxonomy" id="1429759"/>
    <lineage>
        <taxon>Viruses</taxon>
        <taxon>Duplodnaviria</taxon>
        <taxon>Heunggongvirae</taxon>
        <taxon>Uroviricota</taxon>
        <taxon>Caudoviricetes</taxon>
        <taxon>Eagleeyevirus</taxon>
        <taxon>Eagleeyevirus eagleeye</taxon>
    </lineage>
</organism>
<evidence type="ECO:0000313" key="5">
    <source>
        <dbReference type="Proteomes" id="UP000019119"/>
    </source>
</evidence>
<keyword evidence="3" id="KW-0472">Membrane</keyword>
<feature type="transmembrane region" description="Helical" evidence="3">
    <location>
        <begin position="367"/>
        <end position="386"/>
    </location>
</feature>
<feature type="transmembrane region" description="Helical" evidence="3">
    <location>
        <begin position="340"/>
        <end position="361"/>
    </location>
</feature>
<accession>W0LIT4</accession>
<dbReference type="RefSeq" id="YP_009005770.1">
    <property type="nucleotide sequence ID" value="NC_023564.1"/>
</dbReference>
<evidence type="ECO:0000256" key="1">
    <source>
        <dbReference type="SAM" id="Coils"/>
    </source>
</evidence>
<dbReference type="EMBL" id="KF861510">
    <property type="protein sequence ID" value="AHG23808.1"/>
    <property type="molecule type" value="Genomic_DNA"/>
</dbReference>
<gene>
    <name evidence="4" type="primary">28</name>
    <name evidence="4" type="ORF">PBI_EAGLEEYE_28</name>
</gene>
<evidence type="ECO:0000313" key="4">
    <source>
        <dbReference type="EMBL" id="AHG23808.1"/>
    </source>
</evidence>
<feature type="coiled-coil region" evidence="1">
    <location>
        <begin position="907"/>
        <end position="934"/>
    </location>
</feature>
<dbReference type="Proteomes" id="UP000019119">
    <property type="component" value="Segment"/>
</dbReference>
<feature type="compositionally biased region" description="Basic and acidic residues" evidence="2">
    <location>
        <begin position="38"/>
        <end position="65"/>
    </location>
</feature>
<name>W0LIT4_9CAUD</name>
<evidence type="ECO:0000256" key="2">
    <source>
        <dbReference type="SAM" id="MobiDB-lite"/>
    </source>
</evidence>
<evidence type="ECO:0000256" key="3">
    <source>
        <dbReference type="SAM" id="Phobius"/>
    </source>
</evidence>